<dbReference type="RefSeq" id="WP_071863721.1">
    <property type="nucleotide sequence ID" value="NZ_JBHLVQ010000015.1"/>
</dbReference>
<evidence type="ECO:0000313" key="1">
    <source>
        <dbReference type="EMBL" id="PAB00643.1"/>
    </source>
</evidence>
<dbReference type="OrthoDB" id="2361512at2"/>
<dbReference type="InterPro" id="IPR021701">
    <property type="entry name" value="DUF3284"/>
</dbReference>
<organism evidence="1 2">
    <name type="scientific">Enterococcus canintestini</name>
    <dbReference type="NCBI Taxonomy" id="317010"/>
    <lineage>
        <taxon>Bacteria</taxon>
        <taxon>Bacillati</taxon>
        <taxon>Bacillota</taxon>
        <taxon>Bacilli</taxon>
        <taxon>Lactobacillales</taxon>
        <taxon>Enterococcaceae</taxon>
        <taxon>Enterococcus</taxon>
    </lineage>
</organism>
<dbReference type="Pfam" id="PF11687">
    <property type="entry name" value="DUF3284"/>
    <property type="match status" value="1"/>
</dbReference>
<gene>
    <name evidence="1" type="ORF">AKL21_09150</name>
</gene>
<keyword evidence="2" id="KW-1185">Reference proteome</keyword>
<evidence type="ECO:0008006" key="3">
    <source>
        <dbReference type="Google" id="ProtNLM"/>
    </source>
</evidence>
<reference evidence="1 2" key="1">
    <citation type="submission" date="2015-08" db="EMBL/GenBank/DDBJ databases">
        <title>Enterococcus genome sequence.</title>
        <authorList>
            <person name="Acedo J.Z."/>
            <person name="Vederas J.C."/>
        </authorList>
    </citation>
    <scope>NUCLEOTIDE SEQUENCE [LARGE SCALE GENOMIC DNA]</scope>
    <source>
        <strain evidence="1 2">49</strain>
    </source>
</reference>
<dbReference type="EMBL" id="LHUG01000006">
    <property type="protein sequence ID" value="PAB00643.1"/>
    <property type="molecule type" value="Genomic_DNA"/>
</dbReference>
<accession>A0A267HT27</accession>
<comment type="caution">
    <text evidence="1">The sequence shown here is derived from an EMBL/GenBank/DDBJ whole genome shotgun (WGS) entry which is preliminary data.</text>
</comment>
<protein>
    <recommendedName>
        <fullName evidence="3">DUF3284 domain-containing protein</fullName>
    </recommendedName>
</protein>
<evidence type="ECO:0000313" key="2">
    <source>
        <dbReference type="Proteomes" id="UP000216797"/>
    </source>
</evidence>
<dbReference type="AlphaFoldDB" id="A0A267HT27"/>
<proteinExistence type="predicted"/>
<dbReference type="Proteomes" id="UP000216797">
    <property type="component" value="Unassembled WGS sequence"/>
</dbReference>
<sequence>MKVEKKLNTSAENFYDKMMNSVIFDVRKATGKSITRKQLKNFSYIKQFSKNSSAKIVIEELVENRIYQFKTSTSRNEFVVRYEITPIDENKCLVIYNENMKSFGFMQQMNDLLLGIMLGFFRKRQFGKMLENMASAN</sequence>
<name>A0A267HT27_9ENTE</name>